<proteinExistence type="predicted"/>
<evidence type="ECO:0000313" key="2">
    <source>
        <dbReference type="Proteomes" id="UP000011599"/>
    </source>
</evidence>
<dbReference type="EMBL" id="AOHW01000056">
    <property type="protein sequence ID" value="ELY35519.1"/>
    <property type="molecule type" value="Genomic_DNA"/>
</dbReference>
<reference evidence="1 2" key="1">
    <citation type="journal article" date="2014" name="PLoS Genet.">
        <title>Phylogenetically driven sequencing of extremely halophilic archaea reveals strategies for static and dynamic osmo-response.</title>
        <authorList>
            <person name="Becker E.A."/>
            <person name="Seitzer P.M."/>
            <person name="Tritt A."/>
            <person name="Larsen D."/>
            <person name="Krusor M."/>
            <person name="Yao A.I."/>
            <person name="Wu D."/>
            <person name="Madern D."/>
            <person name="Eisen J.A."/>
            <person name="Darling A.E."/>
            <person name="Facciotti M.T."/>
        </authorList>
    </citation>
    <scope>NUCLEOTIDE SEQUENCE [LARGE SCALE GENOMIC DNA]</scope>
    <source>
        <strain evidence="1 2">GA33</strain>
    </source>
</reference>
<dbReference type="PATRIC" id="fig|1114856.3.peg.4775"/>
<dbReference type="Proteomes" id="UP000011599">
    <property type="component" value="Unassembled WGS sequence"/>
</dbReference>
<gene>
    <name evidence="1" type="ORF">C496_23121</name>
</gene>
<accession>L9VEP3</accession>
<sequence>MNDDIQSEDSAIEVAKGYANEECIGELGEIIDARREVNEWIVEFRTHTLSEAYDHCVRLTASVGNVVSHERSTNLE</sequence>
<dbReference type="eggNOG" id="ENOG502N632">
    <property type="taxonomic scope" value="Archaea"/>
</dbReference>
<organism evidence="1 2">
    <name type="scientific">Natronorubrum tibetense GA33</name>
    <dbReference type="NCBI Taxonomy" id="1114856"/>
    <lineage>
        <taxon>Archaea</taxon>
        <taxon>Methanobacteriati</taxon>
        <taxon>Methanobacteriota</taxon>
        <taxon>Stenosarchaea group</taxon>
        <taxon>Halobacteria</taxon>
        <taxon>Halobacteriales</taxon>
        <taxon>Natrialbaceae</taxon>
        <taxon>Natronorubrum</taxon>
    </lineage>
</organism>
<name>L9VEP3_9EURY</name>
<dbReference type="AlphaFoldDB" id="L9VEP3"/>
<dbReference type="STRING" id="1114856.GCA_000383975_04718"/>
<keyword evidence="2" id="KW-1185">Reference proteome</keyword>
<evidence type="ECO:0000313" key="1">
    <source>
        <dbReference type="EMBL" id="ELY35519.1"/>
    </source>
</evidence>
<comment type="caution">
    <text evidence="1">The sequence shown here is derived from an EMBL/GenBank/DDBJ whole genome shotgun (WGS) entry which is preliminary data.</text>
</comment>
<protein>
    <submittedName>
        <fullName evidence="1">Uncharacterized protein</fullName>
    </submittedName>
</protein>